<dbReference type="Proteomes" id="UP001501521">
    <property type="component" value="Unassembled WGS sequence"/>
</dbReference>
<dbReference type="PANTHER" id="PTHR43433">
    <property type="entry name" value="HYDROLASE, ALPHA/BETA FOLD FAMILY PROTEIN"/>
    <property type="match status" value="1"/>
</dbReference>
<name>A0ABP9FJ50_9ACTN</name>
<dbReference type="InterPro" id="IPR029058">
    <property type="entry name" value="AB_hydrolase_fold"/>
</dbReference>
<dbReference type="PRINTS" id="PR00412">
    <property type="entry name" value="EPOXHYDRLASE"/>
</dbReference>
<accession>A0ABP9FJ50</accession>
<gene>
    <name evidence="3" type="ORF">GCM10025789_22660</name>
</gene>
<evidence type="ECO:0000256" key="1">
    <source>
        <dbReference type="ARBA" id="ARBA00022559"/>
    </source>
</evidence>
<dbReference type="SUPFAM" id="SSF53474">
    <property type="entry name" value="alpha/beta-Hydrolases"/>
    <property type="match status" value="1"/>
</dbReference>
<keyword evidence="4" id="KW-1185">Reference proteome</keyword>
<keyword evidence="1" id="KW-0575">Peroxidase</keyword>
<evidence type="ECO:0000313" key="4">
    <source>
        <dbReference type="Proteomes" id="UP001501521"/>
    </source>
</evidence>
<sequence>MPTVTTATGVSLNYTDTGGDGRPLVLIHGWPLSGEAFARDIPVLEDAGHRVITYDRRGFGMSDKPDGGYDYDTLADDLKSLLDELDLRGAVLLGFSMGGGEVARYLGRYGSERVAGAIFSGSVTPALCITDDNPDGAMPMEGFQGLADQCRDDRDAFLEKFIGWFYSTQERGLQVGDDVRLAALEIARQSDPRAAVETILIWGTDLRDDCRAIDVPTLVIHGDGDINVPISKSSERMHQFIPQSQLAVIEGGPHGVNDSHAREWNMDVLDFMETLD</sequence>
<protein>
    <submittedName>
        <fullName evidence="3">Alpha/beta hydrolase</fullName>
    </submittedName>
</protein>
<dbReference type="RefSeq" id="WP_345582916.1">
    <property type="nucleotide sequence ID" value="NZ_BAABLV010000036.1"/>
</dbReference>
<evidence type="ECO:0000313" key="3">
    <source>
        <dbReference type="EMBL" id="GAA4903263.1"/>
    </source>
</evidence>
<proteinExistence type="predicted"/>
<dbReference type="EMBL" id="BAABLV010000036">
    <property type="protein sequence ID" value="GAA4903263.1"/>
    <property type="molecule type" value="Genomic_DNA"/>
</dbReference>
<reference evidence="4" key="1">
    <citation type="journal article" date="2019" name="Int. J. Syst. Evol. Microbiol.">
        <title>The Global Catalogue of Microorganisms (GCM) 10K type strain sequencing project: providing services to taxonomists for standard genome sequencing and annotation.</title>
        <authorList>
            <consortium name="The Broad Institute Genomics Platform"/>
            <consortium name="The Broad Institute Genome Sequencing Center for Infectious Disease"/>
            <person name="Wu L."/>
            <person name="Ma J."/>
        </authorList>
    </citation>
    <scope>NUCLEOTIDE SEQUENCE [LARGE SCALE GENOMIC DNA]</scope>
    <source>
        <strain evidence="4">JCM 19125</strain>
    </source>
</reference>
<dbReference type="InterPro" id="IPR000073">
    <property type="entry name" value="AB_hydrolase_1"/>
</dbReference>
<keyword evidence="3" id="KW-0378">Hydrolase</keyword>
<organism evidence="3 4">
    <name type="scientific">Tessaracoccus lubricantis</name>
    <dbReference type="NCBI Taxonomy" id="545543"/>
    <lineage>
        <taxon>Bacteria</taxon>
        <taxon>Bacillati</taxon>
        <taxon>Actinomycetota</taxon>
        <taxon>Actinomycetes</taxon>
        <taxon>Propionibacteriales</taxon>
        <taxon>Propionibacteriaceae</taxon>
        <taxon>Tessaracoccus</taxon>
    </lineage>
</organism>
<dbReference type="Pfam" id="PF00561">
    <property type="entry name" value="Abhydrolase_1"/>
    <property type="match status" value="1"/>
</dbReference>
<keyword evidence="1" id="KW-0560">Oxidoreductase</keyword>
<feature type="domain" description="AB hydrolase-1" evidence="2">
    <location>
        <begin position="23"/>
        <end position="260"/>
    </location>
</feature>
<dbReference type="Gene3D" id="3.40.50.1820">
    <property type="entry name" value="alpha/beta hydrolase"/>
    <property type="match status" value="1"/>
</dbReference>
<comment type="caution">
    <text evidence="3">The sequence shown here is derived from an EMBL/GenBank/DDBJ whole genome shotgun (WGS) entry which is preliminary data.</text>
</comment>
<dbReference type="GO" id="GO:0016787">
    <property type="term" value="F:hydrolase activity"/>
    <property type="evidence" value="ECO:0007669"/>
    <property type="project" value="UniProtKB-KW"/>
</dbReference>
<dbReference type="PRINTS" id="PR00111">
    <property type="entry name" value="ABHYDROLASE"/>
</dbReference>
<dbReference type="InterPro" id="IPR050471">
    <property type="entry name" value="AB_hydrolase"/>
</dbReference>
<evidence type="ECO:0000259" key="2">
    <source>
        <dbReference type="Pfam" id="PF00561"/>
    </source>
</evidence>
<dbReference type="InterPro" id="IPR000639">
    <property type="entry name" value="Epox_hydrolase-like"/>
</dbReference>
<dbReference type="PANTHER" id="PTHR43433:SF4">
    <property type="entry name" value="NON-HEME CHLOROPEROXIDASE-RELATED"/>
    <property type="match status" value="1"/>
</dbReference>